<dbReference type="AlphaFoldDB" id="A0A6I4SI76"/>
<reference evidence="6 7" key="1">
    <citation type="submission" date="2019-12" db="EMBL/GenBank/DDBJ databases">
        <title>Genomic-based taxomic classification of the family Erythrobacteraceae.</title>
        <authorList>
            <person name="Xu L."/>
        </authorList>
    </citation>
    <scope>NUCLEOTIDE SEQUENCE [LARGE SCALE GENOMIC DNA]</scope>
    <source>
        <strain evidence="6 7">JCM 17802</strain>
    </source>
</reference>
<dbReference type="RefSeq" id="WP_160596607.1">
    <property type="nucleotide sequence ID" value="NZ_WTYS01000001.1"/>
</dbReference>
<dbReference type="InterPro" id="IPR050810">
    <property type="entry name" value="Bact_Secretion_Sys_Channel"/>
</dbReference>
<feature type="compositionally biased region" description="Low complexity" evidence="2">
    <location>
        <begin position="448"/>
        <end position="458"/>
    </location>
</feature>
<evidence type="ECO:0000259" key="5">
    <source>
        <dbReference type="Pfam" id="PF13629"/>
    </source>
</evidence>
<evidence type="ECO:0000256" key="2">
    <source>
        <dbReference type="SAM" id="MobiDB-lite"/>
    </source>
</evidence>
<feature type="domain" description="Pilus formation protein N-terminal" evidence="5">
    <location>
        <begin position="32"/>
        <end position="101"/>
    </location>
</feature>
<dbReference type="PRINTS" id="PR00811">
    <property type="entry name" value="BCTERIALGSPD"/>
</dbReference>
<dbReference type="GO" id="GO:0015627">
    <property type="term" value="C:type II protein secretion system complex"/>
    <property type="evidence" value="ECO:0007669"/>
    <property type="project" value="TreeGrafter"/>
</dbReference>
<keyword evidence="7" id="KW-1185">Reference proteome</keyword>
<feature type="domain" description="Type II/III secretion system secretin-like" evidence="4">
    <location>
        <begin position="247"/>
        <end position="413"/>
    </location>
</feature>
<sequence>MIFRTLASALALSLAVAAAPAQAQYSSANIHAGELEIPINKSQIITADRPIDRAMIGNDEVADVLPVSDRSVYVLGKALGTTSLTLYDRSNRVIAVMDISVGPDTEALRSKLTEMFPTEQIEASLTNGKLMLTGLVSDVGVANRAAQLATAYAGENVINMMSLGGSQQVMLEVRFAEVDRTVGEQLGVSGFGNGSKFGGALGNGASATAGSNGATELGIDPILDNFGIFSTIFNIGDLNIEAFLNTLERKGLSKTLAEPTLVALSGEKASFLAGGEFPVPVSQGGAGAGGANAITVEFKPFGVSLAFTPTVLGNGVINLIVEPEVSSIDPSASITINGLTVPGLQTRRASTTLELRDGESFVLAGLIRSDFQTNVNQVPLLGSIPILGSLFRSTKFQKSETELLIIVTPRLVKPIRPDQVRLPTDRVADPDVLDTLLNGEDYRPRQLAPSAPAATPAPEGSDYEY</sequence>
<organism evidence="6 7">
    <name type="scientific">Pontixanthobacter gangjinensis</name>
    <dbReference type="NCBI Taxonomy" id="1028742"/>
    <lineage>
        <taxon>Bacteria</taxon>
        <taxon>Pseudomonadati</taxon>
        <taxon>Pseudomonadota</taxon>
        <taxon>Alphaproteobacteria</taxon>
        <taxon>Sphingomonadales</taxon>
        <taxon>Erythrobacteraceae</taxon>
        <taxon>Pontixanthobacter</taxon>
    </lineage>
</organism>
<gene>
    <name evidence="6" type="ORF">GRI36_00065</name>
</gene>
<keyword evidence="3" id="KW-0732">Signal</keyword>
<dbReference type="Pfam" id="PF13629">
    <property type="entry name" value="T2SS-T3SS_pil_N"/>
    <property type="match status" value="1"/>
</dbReference>
<dbReference type="OrthoDB" id="9775455at2"/>
<dbReference type="Proteomes" id="UP000468943">
    <property type="component" value="Unassembled WGS sequence"/>
</dbReference>
<dbReference type="InterPro" id="IPR032789">
    <property type="entry name" value="T2SS-T3SS_pil_N"/>
</dbReference>
<dbReference type="InterPro" id="IPR004846">
    <property type="entry name" value="T2SS/T3SS_dom"/>
</dbReference>
<evidence type="ECO:0000313" key="6">
    <source>
        <dbReference type="EMBL" id="MXO55265.1"/>
    </source>
</evidence>
<evidence type="ECO:0000256" key="3">
    <source>
        <dbReference type="SAM" id="SignalP"/>
    </source>
</evidence>
<comment type="caution">
    <text evidence="6">The sequence shown here is derived from an EMBL/GenBank/DDBJ whole genome shotgun (WGS) entry which is preliminary data.</text>
</comment>
<dbReference type="PANTHER" id="PTHR30332:SF17">
    <property type="entry name" value="TYPE IV PILIATION SYSTEM PROTEIN DR_0774-RELATED"/>
    <property type="match status" value="1"/>
</dbReference>
<protein>
    <submittedName>
        <fullName evidence="6">Type II and III secretion system protein family protein</fullName>
    </submittedName>
</protein>
<name>A0A6I4SI76_9SPHN</name>
<proteinExistence type="inferred from homology"/>
<dbReference type="PANTHER" id="PTHR30332">
    <property type="entry name" value="PROBABLE GENERAL SECRETION PATHWAY PROTEIN D"/>
    <property type="match status" value="1"/>
</dbReference>
<evidence type="ECO:0000259" key="4">
    <source>
        <dbReference type="Pfam" id="PF00263"/>
    </source>
</evidence>
<comment type="similarity">
    <text evidence="1">Belongs to the bacterial secretin family.</text>
</comment>
<feature type="chain" id="PRO_5026289947" evidence="3">
    <location>
        <begin position="24"/>
        <end position="465"/>
    </location>
</feature>
<dbReference type="EMBL" id="WTYS01000001">
    <property type="protein sequence ID" value="MXO55265.1"/>
    <property type="molecule type" value="Genomic_DNA"/>
</dbReference>
<dbReference type="Pfam" id="PF00263">
    <property type="entry name" value="Secretin"/>
    <property type="match status" value="1"/>
</dbReference>
<feature type="region of interest" description="Disordered" evidence="2">
    <location>
        <begin position="439"/>
        <end position="465"/>
    </location>
</feature>
<dbReference type="InterPro" id="IPR001775">
    <property type="entry name" value="GspD/PilQ"/>
</dbReference>
<accession>A0A6I4SI76</accession>
<evidence type="ECO:0000313" key="7">
    <source>
        <dbReference type="Proteomes" id="UP000468943"/>
    </source>
</evidence>
<dbReference type="GO" id="GO:0009306">
    <property type="term" value="P:protein secretion"/>
    <property type="evidence" value="ECO:0007669"/>
    <property type="project" value="InterPro"/>
</dbReference>
<evidence type="ECO:0000256" key="1">
    <source>
        <dbReference type="RuleBase" id="RU004003"/>
    </source>
</evidence>
<feature type="signal peptide" evidence="3">
    <location>
        <begin position="1"/>
        <end position="23"/>
    </location>
</feature>